<evidence type="ECO:0000313" key="6">
    <source>
        <dbReference type="EMBL" id="KXB00654.1"/>
    </source>
</evidence>
<evidence type="ECO:0000259" key="5">
    <source>
        <dbReference type="Pfam" id="PF24827"/>
    </source>
</evidence>
<gene>
    <name evidence="6" type="ORF">AKJ40_01000</name>
</gene>
<evidence type="ECO:0000256" key="3">
    <source>
        <dbReference type="ARBA" id="ARBA00022801"/>
    </source>
</evidence>
<dbReference type="Pfam" id="PF24827">
    <property type="entry name" value="AstE_AspA_cat"/>
    <property type="match status" value="1"/>
</dbReference>
<comment type="caution">
    <text evidence="6">The sequence shown here is derived from an EMBL/GenBank/DDBJ whole genome shotgun (WGS) entry which is preliminary data.</text>
</comment>
<protein>
    <recommendedName>
        <fullName evidence="5">Succinylglutamate desuccinylase/Aspartoacylase catalytic domain-containing protein</fullName>
    </recommendedName>
</protein>
<proteinExistence type="predicted"/>
<dbReference type="PANTHER" id="PTHR37326">
    <property type="entry name" value="BLL3975 PROTEIN"/>
    <property type="match status" value="1"/>
</dbReference>
<sequence length="308" mass="33927">MDSIPIDGFTVEPTEEKKTLRLEITRLFDDSPVSLPTGLISNGEDTKVCIISGQHGNEWNGIYSSQKFFKNVPHEAVKGTLIVIPIVNPLAFNEKSRVSSVDSIDLNRTYLNHSYRKPAEQIGTKLFAELFGETDYIIDIHGGGPGEYSPHVAVTDENLIEKASDLLLPDVYLGSSSSGSLASACAKENIPLFTVEAGKRRHIDRAYTDKIIKGLENFLKGVDMLDGKPQEGKPVVHSNKDKVTSPASGFFTPQVDLGDRIEKGDKIGELEKLFGEEKIIRTSVSGKILYLRSEKVVSKGENLIHVTW</sequence>
<comment type="cofactor">
    <cofactor evidence="1">
        <name>Zn(2+)</name>
        <dbReference type="ChEBI" id="CHEBI:29105"/>
    </cofactor>
</comment>
<dbReference type="PIRSF" id="PIRSF039012">
    <property type="entry name" value="ASP"/>
    <property type="match status" value="1"/>
</dbReference>
<evidence type="ECO:0000256" key="4">
    <source>
        <dbReference type="ARBA" id="ARBA00022833"/>
    </source>
</evidence>
<accession>A0A133V2H9</accession>
<keyword evidence="4" id="KW-0862">Zinc</keyword>
<keyword evidence="2" id="KW-0479">Metal-binding</keyword>
<dbReference type="GO" id="GO:0016811">
    <property type="term" value="F:hydrolase activity, acting on carbon-nitrogen (but not peptide) bonds, in linear amides"/>
    <property type="evidence" value="ECO:0007669"/>
    <property type="project" value="InterPro"/>
</dbReference>
<name>A0A133V2H9_9EURY</name>
<organism evidence="6 7">
    <name type="scientific">candidate division MSBL1 archaeon SCGC-AAA259M10</name>
    <dbReference type="NCBI Taxonomy" id="1698270"/>
    <lineage>
        <taxon>Archaea</taxon>
        <taxon>Methanobacteriati</taxon>
        <taxon>Methanobacteriota</taxon>
        <taxon>candidate division MSBL1</taxon>
    </lineage>
</organism>
<dbReference type="InterPro" id="IPR055438">
    <property type="entry name" value="AstE_AspA_cat"/>
</dbReference>
<dbReference type="Proteomes" id="UP000070341">
    <property type="component" value="Unassembled WGS sequence"/>
</dbReference>
<dbReference type="SUPFAM" id="SSF53187">
    <property type="entry name" value="Zn-dependent exopeptidases"/>
    <property type="match status" value="1"/>
</dbReference>
<dbReference type="GO" id="GO:0046872">
    <property type="term" value="F:metal ion binding"/>
    <property type="evidence" value="ECO:0007669"/>
    <property type="project" value="UniProtKB-KW"/>
</dbReference>
<feature type="domain" description="Succinylglutamate desuccinylase/Aspartoacylase catalytic" evidence="5">
    <location>
        <begin position="46"/>
        <end position="220"/>
    </location>
</feature>
<dbReference type="InterPro" id="IPR053138">
    <property type="entry name" value="N-alpha-Ac-DABA_deacetylase"/>
</dbReference>
<reference evidence="6 7" key="1">
    <citation type="journal article" date="2016" name="Sci. Rep.">
        <title>Metabolic traits of an uncultured archaeal lineage -MSBL1- from brine pools of the Red Sea.</title>
        <authorList>
            <person name="Mwirichia R."/>
            <person name="Alam I."/>
            <person name="Rashid M."/>
            <person name="Vinu M."/>
            <person name="Ba-Alawi W."/>
            <person name="Anthony Kamau A."/>
            <person name="Kamanda Ngugi D."/>
            <person name="Goker M."/>
            <person name="Klenk H.P."/>
            <person name="Bajic V."/>
            <person name="Stingl U."/>
        </authorList>
    </citation>
    <scope>NUCLEOTIDE SEQUENCE [LARGE SCALE GENOMIC DNA]</scope>
    <source>
        <strain evidence="6">SCGC-AAA259M10</strain>
    </source>
</reference>
<dbReference type="Gene3D" id="3.40.630.10">
    <property type="entry name" value="Zn peptidases"/>
    <property type="match status" value="1"/>
</dbReference>
<keyword evidence="7" id="KW-1185">Reference proteome</keyword>
<dbReference type="PANTHER" id="PTHR37326:SF1">
    <property type="entry name" value="BLL3975 PROTEIN"/>
    <property type="match status" value="1"/>
</dbReference>
<evidence type="ECO:0000256" key="2">
    <source>
        <dbReference type="ARBA" id="ARBA00022723"/>
    </source>
</evidence>
<dbReference type="AlphaFoldDB" id="A0A133V2H9"/>
<evidence type="ECO:0000313" key="7">
    <source>
        <dbReference type="Proteomes" id="UP000070341"/>
    </source>
</evidence>
<evidence type="ECO:0000256" key="1">
    <source>
        <dbReference type="ARBA" id="ARBA00001947"/>
    </source>
</evidence>
<dbReference type="GO" id="GO:0016788">
    <property type="term" value="F:hydrolase activity, acting on ester bonds"/>
    <property type="evidence" value="ECO:0007669"/>
    <property type="project" value="InterPro"/>
</dbReference>
<dbReference type="EMBL" id="LHXU01000007">
    <property type="protein sequence ID" value="KXB00654.1"/>
    <property type="molecule type" value="Genomic_DNA"/>
</dbReference>
<dbReference type="InterPro" id="IPR043795">
    <property type="entry name" value="N-alpha-Ac-DABA-like"/>
</dbReference>
<keyword evidence="3" id="KW-0378">Hydrolase</keyword>